<keyword evidence="2" id="KW-1185">Reference proteome</keyword>
<dbReference type="InterPro" id="IPR035198">
    <property type="entry name" value="SU10_MCP"/>
</dbReference>
<evidence type="ECO:0000313" key="1">
    <source>
        <dbReference type="EMBL" id="PXX41652.1"/>
    </source>
</evidence>
<sequence>MTAPSNTYVTTSAIGNKEDLSDIIYRISPTTTPLMNMAAKAKASNTLHEWQTQDLASAVTTNAQAEGDNATAKSVTPTVRLSNRTQIASKTVIVSGTQQAMNPAGRKDELAYQLSMASLELKRDMESALCQLDVAATSPRQARGLVGWVVDNVDNNAGTLASYTGNTGRTVGTPRAFTEAQLKNVLQKCYSAGGEPDTIMVGPAQKQTFSTFSGNATRFDKSEDAKLYAAIDVYVSDFGSLKVVPNRFQAARDVFVLQADKLALAYLRPFSTIELATTGDAVQRELVVEYTLECRAPKAHGAIYDVL</sequence>
<dbReference type="EMBL" id="QJKB01000007">
    <property type="protein sequence ID" value="PXX41652.1"/>
    <property type="molecule type" value="Genomic_DNA"/>
</dbReference>
<dbReference type="Proteomes" id="UP000247792">
    <property type="component" value="Unassembled WGS sequence"/>
</dbReference>
<protein>
    <recommendedName>
        <fullName evidence="3">HK97 family phage major capsid protein</fullName>
    </recommendedName>
</protein>
<proteinExistence type="predicted"/>
<dbReference type="OrthoDB" id="6985194at2"/>
<dbReference type="RefSeq" id="WP_110256865.1">
    <property type="nucleotide sequence ID" value="NZ_QJKB01000007.1"/>
</dbReference>
<comment type="caution">
    <text evidence="1">The sequence shown here is derived from an EMBL/GenBank/DDBJ whole genome shotgun (WGS) entry which is preliminary data.</text>
</comment>
<dbReference type="AlphaFoldDB" id="A0A318JN97"/>
<evidence type="ECO:0000313" key="2">
    <source>
        <dbReference type="Proteomes" id="UP000247792"/>
    </source>
</evidence>
<organism evidence="1 2">
    <name type="scientific">Undibacterium pigrum</name>
    <dbReference type="NCBI Taxonomy" id="401470"/>
    <lineage>
        <taxon>Bacteria</taxon>
        <taxon>Pseudomonadati</taxon>
        <taxon>Pseudomonadota</taxon>
        <taxon>Betaproteobacteria</taxon>
        <taxon>Burkholderiales</taxon>
        <taxon>Oxalobacteraceae</taxon>
        <taxon>Undibacterium</taxon>
    </lineage>
</organism>
<name>A0A318JN97_9BURK</name>
<reference evidence="1 2" key="1">
    <citation type="submission" date="2018-05" db="EMBL/GenBank/DDBJ databases">
        <title>Genomic Encyclopedia of Type Strains, Phase IV (KMG-IV): sequencing the most valuable type-strain genomes for metagenomic binning, comparative biology and taxonomic classification.</title>
        <authorList>
            <person name="Goeker M."/>
        </authorList>
    </citation>
    <scope>NUCLEOTIDE SEQUENCE [LARGE SCALE GENOMIC DNA]</scope>
    <source>
        <strain evidence="1 2">DSM 19792</strain>
    </source>
</reference>
<gene>
    <name evidence="1" type="ORF">DFR42_107304</name>
</gene>
<accession>A0A318JN97</accession>
<evidence type="ECO:0008006" key="3">
    <source>
        <dbReference type="Google" id="ProtNLM"/>
    </source>
</evidence>
<dbReference type="Pfam" id="PF17236">
    <property type="entry name" value="SU10_MCP"/>
    <property type="match status" value="1"/>
</dbReference>